<comment type="caution">
    <text evidence="1">The sequence shown here is derived from an EMBL/GenBank/DDBJ whole genome shotgun (WGS) entry which is preliminary data.</text>
</comment>
<dbReference type="AlphaFoldDB" id="A0AAD5G769"/>
<keyword evidence="2" id="KW-1185">Reference proteome</keyword>
<sequence length="73" mass="8422">MDFYTPTMPKLCLSRSSVPLPALDFRFFYFAEARLSYFIIPENSFNFASKRFAYEFTGGKSSVRVEYCCSGSK</sequence>
<reference evidence="1" key="1">
    <citation type="submission" date="2022-06" db="EMBL/GenBank/DDBJ databases">
        <title>Uncovering the hologenomic basis of an extraordinary plant invasion.</title>
        <authorList>
            <person name="Bieker V.C."/>
            <person name="Martin M.D."/>
            <person name="Gilbert T."/>
            <person name="Hodgins K."/>
            <person name="Battlay P."/>
            <person name="Petersen B."/>
            <person name="Wilson J."/>
        </authorList>
    </citation>
    <scope>NUCLEOTIDE SEQUENCE</scope>
    <source>
        <strain evidence="1">AA19_3_7</strain>
        <tissue evidence="1">Leaf</tissue>
    </source>
</reference>
<protein>
    <submittedName>
        <fullName evidence="1">Uncharacterized protein</fullName>
    </submittedName>
</protein>
<evidence type="ECO:0000313" key="2">
    <source>
        <dbReference type="Proteomes" id="UP001206925"/>
    </source>
</evidence>
<dbReference type="Proteomes" id="UP001206925">
    <property type="component" value="Unassembled WGS sequence"/>
</dbReference>
<gene>
    <name evidence="1" type="ORF">M8C21_010023</name>
</gene>
<proteinExistence type="predicted"/>
<accession>A0AAD5G769</accession>
<organism evidence="1 2">
    <name type="scientific">Ambrosia artemisiifolia</name>
    <name type="common">Common ragweed</name>
    <dbReference type="NCBI Taxonomy" id="4212"/>
    <lineage>
        <taxon>Eukaryota</taxon>
        <taxon>Viridiplantae</taxon>
        <taxon>Streptophyta</taxon>
        <taxon>Embryophyta</taxon>
        <taxon>Tracheophyta</taxon>
        <taxon>Spermatophyta</taxon>
        <taxon>Magnoliopsida</taxon>
        <taxon>eudicotyledons</taxon>
        <taxon>Gunneridae</taxon>
        <taxon>Pentapetalae</taxon>
        <taxon>asterids</taxon>
        <taxon>campanulids</taxon>
        <taxon>Asterales</taxon>
        <taxon>Asteraceae</taxon>
        <taxon>Asteroideae</taxon>
        <taxon>Heliantheae alliance</taxon>
        <taxon>Heliantheae</taxon>
        <taxon>Ambrosia</taxon>
    </lineage>
</organism>
<name>A0AAD5G769_AMBAR</name>
<evidence type="ECO:0000313" key="1">
    <source>
        <dbReference type="EMBL" id="KAI7729883.1"/>
    </source>
</evidence>
<dbReference type="EMBL" id="JAMZMK010010895">
    <property type="protein sequence ID" value="KAI7729883.1"/>
    <property type="molecule type" value="Genomic_DNA"/>
</dbReference>